<dbReference type="Proteomes" id="UP001152798">
    <property type="component" value="Chromosome 3"/>
</dbReference>
<keyword evidence="3" id="KW-1185">Reference proteome</keyword>
<organism evidence="2 3">
    <name type="scientific">Nezara viridula</name>
    <name type="common">Southern green stink bug</name>
    <name type="synonym">Cimex viridulus</name>
    <dbReference type="NCBI Taxonomy" id="85310"/>
    <lineage>
        <taxon>Eukaryota</taxon>
        <taxon>Metazoa</taxon>
        <taxon>Ecdysozoa</taxon>
        <taxon>Arthropoda</taxon>
        <taxon>Hexapoda</taxon>
        <taxon>Insecta</taxon>
        <taxon>Pterygota</taxon>
        <taxon>Neoptera</taxon>
        <taxon>Paraneoptera</taxon>
        <taxon>Hemiptera</taxon>
        <taxon>Heteroptera</taxon>
        <taxon>Panheteroptera</taxon>
        <taxon>Pentatomomorpha</taxon>
        <taxon>Pentatomoidea</taxon>
        <taxon>Pentatomidae</taxon>
        <taxon>Pentatominae</taxon>
        <taxon>Nezara</taxon>
    </lineage>
</organism>
<evidence type="ECO:0000256" key="1">
    <source>
        <dbReference type="SAM" id="MobiDB-lite"/>
    </source>
</evidence>
<proteinExistence type="predicted"/>
<dbReference type="OrthoDB" id="1916003at2759"/>
<gene>
    <name evidence="2" type="ORF">NEZAVI_LOCUS5833</name>
</gene>
<dbReference type="EMBL" id="OV725079">
    <property type="protein sequence ID" value="CAH1395584.1"/>
    <property type="molecule type" value="Genomic_DNA"/>
</dbReference>
<name>A0A9P0H539_NEZVI</name>
<sequence>MQCLILVDVKTAIFLQSKRLPFRQSSPEPDDEAGGSHDADPAAAVDGGSSGQEGEADEAPRGPQPRQQPAQRGLLLRPQAGTRHQGPRRGLPQPHADPQAALVGGTHFKD</sequence>
<dbReference type="AlphaFoldDB" id="A0A9P0H539"/>
<protein>
    <submittedName>
        <fullName evidence="2">Uncharacterized protein</fullName>
    </submittedName>
</protein>
<evidence type="ECO:0000313" key="2">
    <source>
        <dbReference type="EMBL" id="CAH1395584.1"/>
    </source>
</evidence>
<feature type="compositionally biased region" description="Low complexity" evidence="1">
    <location>
        <begin position="64"/>
        <end position="79"/>
    </location>
</feature>
<evidence type="ECO:0000313" key="3">
    <source>
        <dbReference type="Proteomes" id="UP001152798"/>
    </source>
</evidence>
<feature type="region of interest" description="Disordered" evidence="1">
    <location>
        <begin position="16"/>
        <end position="110"/>
    </location>
</feature>
<accession>A0A9P0H539</accession>
<reference evidence="2" key="1">
    <citation type="submission" date="2022-01" db="EMBL/GenBank/DDBJ databases">
        <authorList>
            <person name="King R."/>
        </authorList>
    </citation>
    <scope>NUCLEOTIDE SEQUENCE</scope>
</reference>